<feature type="signal peptide" evidence="1">
    <location>
        <begin position="1"/>
        <end position="23"/>
    </location>
</feature>
<protein>
    <submittedName>
        <fullName evidence="2">Uncharacterized protein</fullName>
    </submittedName>
</protein>
<dbReference type="OrthoDB" id="6332063at2759"/>
<accession>A0A8J2RV11</accession>
<keyword evidence="1" id="KW-0732">Signal</keyword>
<dbReference type="AlphaFoldDB" id="A0A8J2RV11"/>
<evidence type="ECO:0000313" key="2">
    <source>
        <dbReference type="EMBL" id="CAH0109031.1"/>
    </source>
</evidence>
<proteinExistence type="predicted"/>
<feature type="chain" id="PRO_5035284000" evidence="1">
    <location>
        <begin position="24"/>
        <end position="128"/>
    </location>
</feature>
<comment type="caution">
    <text evidence="2">The sequence shown here is derived from an EMBL/GenBank/DDBJ whole genome shotgun (WGS) entry which is preliminary data.</text>
</comment>
<organism evidence="2 3">
    <name type="scientific">Daphnia galeata</name>
    <dbReference type="NCBI Taxonomy" id="27404"/>
    <lineage>
        <taxon>Eukaryota</taxon>
        <taxon>Metazoa</taxon>
        <taxon>Ecdysozoa</taxon>
        <taxon>Arthropoda</taxon>
        <taxon>Crustacea</taxon>
        <taxon>Branchiopoda</taxon>
        <taxon>Diplostraca</taxon>
        <taxon>Cladocera</taxon>
        <taxon>Anomopoda</taxon>
        <taxon>Daphniidae</taxon>
        <taxon>Daphnia</taxon>
    </lineage>
</organism>
<keyword evidence="3" id="KW-1185">Reference proteome</keyword>
<dbReference type="Proteomes" id="UP000789390">
    <property type="component" value="Unassembled WGS sequence"/>
</dbReference>
<dbReference type="EMBL" id="CAKKLH010000290">
    <property type="protein sequence ID" value="CAH0109031.1"/>
    <property type="molecule type" value="Genomic_DNA"/>
</dbReference>
<reference evidence="2" key="1">
    <citation type="submission" date="2021-11" db="EMBL/GenBank/DDBJ databases">
        <authorList>
            <person name="Schell T."/>
        </authorList>
    </citation>
    <scope>NUCLEOTIDE SEQUENCE</scope>
    <source>
        <strain evidence="2">M5</strain>
    </source>
</reference>
<sequence>MALTLRLTLVVFVSALLILKAGAFPSTDNEAVVAERSSVASLTSATTEACKREGGFCVIKSQCPKDKLSSTKGLCGKSDKECCHSLPDSIVDCQERGGMCRLSSECKGAHRDTVARCEAGHVCCVLIR</sequence>
<gene>
    <name evidence="2" type="ORF">DGAL_LOCUS12492</name>
</gene>
<name>A0A8J2RV11_9CRUS</name>
<evidence type="ECO:0000313" key="3">
    <source>
        <dbReference type="Proteomes" id="UP000789390"/>
    </source>
</evidence>
<evidence type="ECO:0000256" key="1">
    <source>
        <dbReference type="SAM" id="SignalP"/>
    </source>
</evidence>